<reference evidence="3 4" key="1">
    <citation type="submission" date="2021-03" db="EMBL/GenBank/DDBJ databases">
        <title>Sequencing the genomes of 1000 actinobacteria strains.</title>
        <authorList>
            <person name="Klenk H.-P."/>
        </authorList>
    </citation>
    <scope>NUCLEOTIDE SEQUENCE [LARGE SCALE GENOMIC DNA]</scope>
    <source>
        <strain evidence="3 4">DSM 14566</strain>
    </source>
</reference>
<dbReference type="PANTHER" id="PTHR33542:SF5">
    <property type="entry name" value="FERROCHELATASE CHE1"/>
    <property type="match status" value="1"/>
</dbReference>
<dbReference type="Gene3D" id="3.40.50.1400">
    <property type="match status" value="2"/>
</dbReference>
<dbReference type="CDD" id="cd03416">
    <property type="entry name" value="CbiX_SirB_N"/>
    <property type="match status" value="1"/>
</dbReference>
<dbReference type="SUPFAM" id="SSF53800">
    <property type="entry name" value="Chelatase"/>
    <property type="match status" value="1"/>
</dbReference>
<name>A0ABS4X6D9_9MICO</name>
<keyword evidence="2" id="KW-0456">Lyase</keyword>
<dbReference type="Pfam" id="PF01903">
    <property type="entry name" value="CbiX"/>
    <property type="match status" value="2"/>
</dbReference>
<organism evidence="3 4">
    <name type="scientific">Brachybacterium sacelli</name>
    <dbReference type="NCBI Taxonomy" id="173364"/>
    <lineage>
        <taxon>Bacteria</taxon>
        <taxon>Bacillati</taxon>
        <taxon>Actinomycetota</taxon>
        <taxon>Actinomycetes</taxon>
        <taxon>Micrococcales</taxon>
        <taxon>Dermabacteraceae</taxon>
        <taxon>Brachybacterium</taxon>
    </lineage>
</organism>
<protein>
    <submittedName>
        <fullName evidence="3">Sirohydrochlorin ferrochelatase</fullName>
    </submittedName>
</protein>
<dbReference type="PANTHER" id="PTHR33542">
    <property type="entry name" value="SIROHYDROCHLORIN FERROCHELATASE, CHLOROPLASTIC"/>
    <property type="match status" value="1"/>
</dbReference>
<dbReference type="InterPro" id="IPR002762">
    <property type="entry name" value="CbiX-like"/>
</dbReference>
<keyword evidence="4" id="KW-1185">Reference proteome</keyword>
<evidence type="ECO:0000256" key="2">
    <source>
        <dbReference type="ARBA" id="ARBA00023239"/>
    </source>
</evidence>
<sequence>MTALIACSHGTRSRAGRATINALLEAVAVELPEVRIEPAFVDVELPAVGDVVARLAADGPAVVVPLLLSTGHHTRVDIAGAVDPYPHVIAAAPMGPHRLLAEALVRRLAELPGGDPGRRAGDHVVLAAAGSSDPPAAAAAERMCELLQEELPVPVTTGFGAGRGPTLREAVAAARAAGARRVIAASHLLAPGHFAGLVARSGADLWTAPLGTDPAVVALVAQRFQEAADVTV</sequence>
<dbReference type="RefSeq" id="WP_209904934.1">
    <property type="nucleotide sequence ID" value="NZ_BAAAJW010000001.1"/>
</dbReference>
<accession>A0ABS4X6D9</accession>
<dbReference type="Proteomes" id="UP001519290">
    <property type="component" value="Unassembled WGS sequence"/>
</dbReference>
<evidence type="ECO:0000313" key="4">
    <source>
        <dbReference type="Proteomes" id="UP001519290"/>
    </source>
</evidence>
<proteinExistence type="predicted"/>
<comment type="caution">
    <text evidence="3">The sequence shown here is derived from an EMBL/GenBank/DDBJ whole genome shotgun (WGS) entry which is preliminary data.</text>
</comment>
<dbReference type="InterPro" id="IPR050963">
    <property type="entry name" value="Sirohydro_Cobaltochel/CbiX"/>
</dbReference>
<keyword evidence="1" id="KW-0479">Metal-binding</keyword>
<gene>
    <name evidence="3" type="ORF">JOF43_004034</name>
</gene>
<evidence type="ECO:0000256" key="1">
    <source>
        <dbReference type="ARBA" id="ARBA00022723"/>
    </source>
</evidence>
<evidence type="ECO:0000313" key="3">
    <source>
        <dbReference type="EMBL" id="MBP2384045.1"/>
    </source>
</evidence>
<dbReference type="EMBL" id="JAGIOD010000002">
    <property type="protein sequence ID" value="MBP2384045.1"/>
    <property type="molecule type" value="Genomic_DNA"/>
</dbReference>